<feature type="active site" evidence="1">
    <location>
        <position position="101"/>
    </location>
</feature>
<dbReference type="EMBL" id="CP111014">
    <property type="protein sequence ID" value="WAR00034.1"/>
    <property type="molecule type" value="Genomic_DNA"/>
</dbReference>
<dbReference type="PROSITE" id="PS50215">
    <property type="entry name" value="ADAM_MEPRO"/>
    <property type="match status" value="1"/>
</dbReference>
<name>A0ABY7DVA1_MYAAR</name>
<feature type="domain" description="Peptidase M12B" evidence="2">
    <location>
        <begin position="6"/>
        <end position="139"/>
    </location>
</feature>
<evidence type="ECO:0000313" key="4">
    <source>
        <dbReference type="Proteomes" id="UP001164746"/>
    </source>
</evidence>
<feature type="non-terminal residue" evidence="3">
    <location>
        <position position="1"/>
    </location>
</feature>
<sequence>GRNFDWSQNSVNGIYINDNSAQQTGFFYDFTTYISTYTTSVVYDHAAAITGYDYFTYDGTEVKDIAGRAWLTTLCNQPNKELSLSVNEFNDIYIHLTMSHELGHGFGMSHDDVSRSPDCPINNFIMSPGISSSDFIPSCLAPIDEGFFEEFCKGFVGALYSIDDLCKRAYGENSVRCNINQPGEANLQAGYVNDCVRDQASGYWPFYCTRPGDDAYCYATYEIIPSGSKCVLDGMLDPNN</sequence>
<proteinExistence type="predicted"/>
<dbReference type="InterPro" id="IPR024079">
    <property type="entry name" value="MetalloPept_cat_dom_sf"/>
</dbReference>
<dbReference type="Gene3D" id="3.40.390.10">
    <property type="entry name" value="Collagenase (Catalytic Domain)"/>
    <property type="match status" value="1"/>
</dbReference>
<dbReference type="InterPro" id="IPR001590">
    <property type="entry name" value="Peptidase_M12B"/>
</dbReference>
<dbReference type="Proteomes" id="UP001164746">
    <property type="component" value="Chromosome 3"/>
</dbReference>
<reference evidence="3" key="1">
    <citation type="submission" date="2022-11" db="EMBL/GenBank/DDBJ databases">
        <title>Centuries of genome instability and evolution in soft-shell clam transmissible cancer (bioRxiv).</title>
        <authorList>
            <person name="Hart S.F.M."/>
            <person name="Yonemitsu M.A."/>
            <person name="Giersch R.M."/>
            <person name="Beal B.F."/>
            <person name="Arriagada G."/>
            <person name="Davis B.W."/>
            <person name="Ostrander E.A."/>
            <person name="Goff S.P."/>
            <person name="Metzger M.J."/>
        </authorList>
    </citation>
    <scope>NUCLEOTIDE SEQUENCE</scope>
    <source>
        <strain evidence="3">MELC-2E11</strain>
        <tissue evidence="3">Siphon/mantle</tissue>
    </source>
</reference>
<keyword evidence="1" id="KW-0862">Zinc</keyword>
<gene>
    <name evidence="3" type="ORF">MAR_024406</name>
</gene>
<accession>A0ABY7DVA1</accession>
<feature type="binding site" evidence="1">
    <location>
        <position position="104"/>
    </location>
    <ligand>
        <name>Zn(2+)</name>
        <dbReference type="ChEBI" id="CHEBI:29105"/>
        <note>catalytic</note>
    </ligand>
</feature>
<organism evidence="3 4">
    <name type="scientific">Mya arenaria</name>
    <name type="common">Soft-shell clam</name>
    <dbReference type="NCBI Taxonomy" id="6604"/>
    <lineage>
        <taxon>Eukaryota</taxon>
        <taxon>Metazoa</taxon>
        <taxon>Spiralia</taxon>
        <taxon>Lophotrochozoa</taxon>
        <taxon>Mollusca</taxon>
        <taxon>Bivalvia</taxon>
        <taxon>Autobranchia</taxon>
        <taxon>Heteroconchia</taxon>
        <taxon>Euheterodonta</taxon>
        <taxon>Imparidentia</taxon>
        <taxon>Neoheterodontei</taxon>
        <taxon>Myida</taxon>
        <taxon>Myoidea</taxon>
        <taxon>Myidae</taxon>
        <taxon>Mya</taxon>
    </lineage>
</organism>
<dbReference type="PANTHER" id="PTHR11905">
    <property type="entry name" value="ADAM A DISINTEGRIN AND METALLOPROTEASE DOMAIN"/>
    <property type="match status" value="1"/>
</dbReference>
<evidence type="ECO:0000313" key="3">
    <source>
        <dbReference type="EMBL" id="WAR00034.1"/>
    </source>
</evidence>
<protein>
    <submittedName>
        <fullName evidence="3">VM32A-like protein</fullName>
    </submittedName>
</protein>
<dbReference type="Pfam" id="PF13582">
    <property type="entry name" value="Reprolysin_3"/>
    <property type="match status" value="1"/>
</dbReference>
<feature type="binding site" evidence="1">
    <location>
        <position position="110"/>
    </location>
    <ligand>
        <name>Zn(2+)</name>
        <dbReference type="ChEBI" id="CHEBI:29105"/>
        <note>catalytic</note>
    </ligand>
</feature>
<dbReference type="PANTHER" id="PTHR11905:SF159">
    <property type="entry name" value="ADAM METALLOPROTEASE"/>
    <property type="match status" value="1"/>
</dbReference>
<evidence type="ECO:0000256" key="1">
    <source>
        <dbReference type="PROSITE-ProRule" id="PRU00276"/>
    </source>
</evidence>
<comment type="caution">
    <text evidence="1">Lacks conserved residue(s) required for the propagation of feature annotation.</text>
</comment>
<dbReference type="SUPFAM" id="SSF55486">
    <property type="entry name" value="Metalloproteases ('zincins'), catalytic domain"/>
    <property type="match status" value="1"/>
</dbReference>
<evidence type="ECO:0000259" key="2">
    <source>
        <dbReference type="PROSITE" id="PS50215"/>
    </source>
</evidence>
<keyword evidence="1" id="KW-0479">Metal-binding</keyword>
<feature type="binding site" evidence="1">
    <location>
        <position position="100"/>
    </location>
    <ligand>
        <name>Zn(2+)</name>
        <dbReference type="ChEBI" id="CHEBI:29105"/>
        <note>catalytic</note>
    </ligand>
</feature>
<feature type="non-terminal residue" evidence="3">
    <location>
        <position position="240"/>
    </location>
</feature>
<keyword evidence="4" id="KW-1185">Reference proteome</keyword>